<evidence type="ECO:0000313" key="2">
    <source>
        <dbReference type="Proteomes" id="UP000692954"/>
    </source>
</evidence>
<dbReference type="GO" id="GO:0097361">
    <property type="term" value="C:cytosolic [4Fe-4S] assembly targeting complex"/>
    <property type="evidence" value="ECO:0007669"/>
    <property type="project" value="TreeGrafter"/>
</dbReference>
<dbReference type="Proteomes" id="UP000692954">
    <property type="component" value="Unassembled WGS sequence"/>
</dbReference>
<dbReference type="PANTHER" id="PTHR19920">
    <property type="entry name" value="WD40 PROTEIN CIAO1"/>
    <property type="match status" value="1"/>
</dbReference>
<organism evidence="1 2">
    <name type="scientific">Paramecium sonneborni</name>
    <dbReference type="NCBI Taxonomy" id="65129"/>
    <lineage>
        <taxon>Eukaryota</taxon>
        <taxon>Sar</taxon>
        <taxon>Alveolata</taxon>
        <taxon>Ciliophora</taxon>
        <taxon>Intramacronucleata</taxon>
        <taxon>Oligohymenophorea</taxon>
        <taxon>Peniculida</taxon>
        <taxon>Parameciidae</taxon>
        <taxon>Paramecium</taxon>
    </lineage>
</organism>
<keyword evidence="2" id="KW-1185">Reference proteome</keyword>
<dbReference type="InterPro" id="IPR001680">
    <property type="entry name" value="WD40_rpt"/>
</dbReference>
<reference evidence="1" key="1">
    <citation type="submission" date="2021-01" db="EMBL/GenBank/DDBJ databases">
        <authorList>
            <consortium name="Genoscope - CEA"/>
            <person name="William W."/>
        </authorList>
    </citation>
    <scope>NUCLEOTIDE SEQUENCE</scope>
</reference>
<dbReference type="PANTHER" id="PTHR19920:SF0">
    <property type="entry name" value="CYTOSOLIC IRON-SULFUR PROTEIN ASSEMBLY PROTEIN CIAO1-RELATED"/>
    <property type="match status" value="1"/>
</dbReference>
<proteinExistence type="predicted"/>
<name>A0A8S1RPI6_9CILI</name>
<sequence length="297" mass="35204">MVIQLNNKINCLAFAFNKDSQIFSIGFDNQIIIYKFKQRIQKQIQVLLYQHKNDVFTLNFLKKSNQLISGEYDSTILIRSINNKNQWVCSQTIKGHYSSIYCLIINNNEDLFISGKADKTIKFCVKKNKWICSQTITDYQNSIYSLSLNDQQNYYSAQNKNWIVIQKTNVDCYGFRLCFVDDNLFKFQSIEGNLMHVYEMNSVRRQFSKTKDIIINQGNDSEMLFPQQYIKSKQLLVNKHDKYINFIRLIENEEFKLEQKIQFSTKQIFGSLSDDRDYLITQDSISTEIQIRECREE</sequence>
<dbReference type="GO" id="GO:0016226">
    <property type="term" value="P:iron-sulfur cluster assembly"/>
    <property type="evidence" value="ECO:0007669"/>
    <property type="project" value="TreeGrafter"/>
</dbReference>
<gene>
    <name evidence="1" type="ORF">PSON_ATCC_30995.1.T2120013</name>
</gene>
<dbReference type="SMART" id="SM00320">
    <property type="entry name" value="WD40"/>
    <property type="match status" value="3"/>
</dbReference>
<dbReference type="Pfam" id="PF00400">
    <property type="entry name" value="WD40"/>
    <property type="match status" value="2"/>
</dbReference>
<dbReference type="OrthoDB" id="305664at2759"/>
<evidence type="ECO:0000313" key="1">
    <source>
        <dbReference type="EMBL" id="CAD8129252.1"/>
    </source>
</evidence>
<comment type="caution">
    <text evidence="1">The sequence shown here is derived from an EMBL/GenBank/DDBJ whole genome shotgun (WGS) entry which is preliminary data.</text>
</comment>
<protein>
    <submittedName>
        <fullName evidence="1">Uncharacterized protein</fullName>
    </submittedName>
</protein>
<dbReference type="EMBL" id="CAJJDN010000212">
    <property type="protein sequence ID" value="CAD8129252.1"/>
    <property type="molecule type" value="Genomic_DNA"/>
</dbReference>
<dbReference type="AlphaFoldDB" id="A0A8S1RPI6"/>
<accession>A0A8S1RPI6</accession>